<accession>A0A9P6AUQ7</accession>
<gene>
    <name evidence="1" type="ORF">BS47DRAFT_1345473</name>
</gene>
<comment type="caution">
    <text evidence="1">The sequence shown here is derived from an EMBL/GenBank/DDBJ whole genome shotgun (WGS) entry which is preliminary data.</text>
</comment>
<protein>
    <submittedName>
        <fullName evidence="1">Uncharacterized protein</fullName>
    </submittedName>
</protein>
<reference evidence="1" key="1">
    <citation type="journal article" date="2020" name="Nat. Commun.">
        <title>Large-scale genome sequencing of mycorrhizal fungi provides insights into the early evolution of symbiotic traits.</title>
        <authorList>
            <person name="Miyauchi S."/>
            <person name="Kiss E."/>
            <person name="Kuo A."/>
            <person name="Drula E."/>
            <person name="Kohler A."/>
            <person name="Sanchez-Garcia M."/>
            <person name="Morin E."/>
            <person name="Andreopoulos B."/>
            <person name="Barry K.W."/>
            <person name="Bonito G."/>
            <person name="Buee M."/>
            <person name="Carver A."/>
            <person name="Chen C."/>
            <person name="Cichocki N."/>
            <person name="Clum A."/>
            <person name="Culley D."/>
            <person name="Crous P.W."/>
            <person name="Fauchery L."/>
            <person name="Girlanda M."/>
            <person name="Hayes R.D."/>
            <person name="Keri Z."/>
            <person name="LaButti K."/>
            <person name="Lipzen A."/>
            <person name="Lombard V."/>
            <person name="Magnuson J."/>
            <person name="Maillard F."/>
            <person name="Murat C."/>
            <person name="Nolan M."/>
            <person name="Ohm R.A."/>
            <person name="Pangilinan J."/>
            <person name="Pereira M.F."/>
            <person name="Perotto S."/>
            <person name="Peter M."/>
            <person name="Pfister S."/>
            <person name="Riley R."/>
            <person name="Sitrit Y."/>
            <person name="Stielow J.B."/>
            <person name="Szollosi G."/>
            <person name="Zifcakova L."/>
            <person name="Stursova M."/>
            <person name="Spatafora J.W."/>
            <person name="Tedersoo L."/>
            <person name="Vaario L.M."/>
            <person name="Yamada A."/>
            <person name="Yan M."/>
            <person name="Wang P."/>
            <person name="Xu J."/>
            <person name="Bruns T."/>
            <person name="Baldrian P."/>
            <person name="Vilgalys R."/>
            <person name="Dunand C."/>
            <person name="Henrissat B."/>
            <person name="Grigoriev I.V."/>
            <person name="Hibbett D."/>
            <person name="Nagy L.G."/>
            <person name="Martin F.M."/>
        </authorList>
    </citation>
    <scope>NUCLEOTIDE SEQUENCE</scope>
    <source>
        <strain evidence="1">UP504</strain>
    </source>
</reference>
<name>A0A9P6AUQ7_9AGAM</name>
<proteinExistence type="predicted"/>
<evidence type="ECO:0000313" key="2">
    <source>
        <dbReference type="Proteomes" id="UP000886523"/>
    </source>
</evidence>
<dbReference type="Proteomes" id="UP000886523">
    <property type="component" value="Unassembled WGS sequence"/>
</dbReference>
<dbReference type="OrthoDB" id="630895at2759"/>
<evidence type="ECO:0000313" key="1">
    <source>
        <dbReference type="EMBL" id="KAF9512359.1"/>
    </source>
</evidence>
<sequence>MPFLRLKLGLDDDSVKHRGLIALTLWRLKMTVDECMDAYVLGQRNYFGALRKLSDGAGYPASAMEN</sequence>
<organism evidence="1 2">
    <name type="scientific">Hydnum rufescens UP504</name>
    <dbReference type="NCBI Taxonomy" id="1448309"/>
    <lineage>
        <taxon>Eukaryota</taxon>
        <taxon>Fungi</taxon>
        <taxon>Dikarya</taxon>
        <taxon>Basidiomycota</taxon>
        <taxon>Agaricomycotina</taxon>
        <taxon>Agaricomycetes</taxon>
        <taxon>Cantharellales</taxon>
        <taxon>Hydnaceae</taxon>
        <taxon>Hydnum</taxon>
    </lineage>
</organism>
<dbReference type="EMBL" id="MU128987">
    <property type="protein sequence ID" value="KAF9512359.1"/>
    <property type="molecule type" value="Genomic_DNA"/>
</dbReference>
<keyword evidence="2" id="KW-1185">Reference proteome</keyword>
<dbReference type="AlphaFoldDB" id="A0A9P6AUQ7"/>